<feature type="compositionally biased region" description="Basic and acidic residues" evidence="7">
    <location>
        <begin position="53"/>
        <end position="63"/>
    </location>
</feature>
<dbReference type="PRINTS" id="PR00344">
    <property type="entry name" value="BCTRLSENSOR"/>
</dbReference>
<dbReference type="GO" id="GO:0000155">
    <property type="term" value="F:phosphorelay sensor kinase activity"/>
    <property type="evidence" value="ECO:0007669"/>
    <property type="project" value="InterPro"/>
</dbReference>
<evidence type="ECO:0000259" key="8">
    <source>
        <dbReference type="PROSITE" id="PS50046"/>
    </source>
</evidence>
<dbReference type="InterPro" id="IPR036097">
    <property type="entry name" value="HisK_dim/P_sf"/>
</dbReference>
<comment type="similarity">
    <text evidence="2">In the N-terminal section; belongs to the phytochrome family.</text>
</comment>
<reference evidence="10" key="2">
    <citation type="journal article" date="2022" name="Microbiol. Resour. Announc.">
        <title>Metagenome Sequencing to Explore Phylogenomics of Terrestrial Cyanobacteria.</title>
        <authorList>
            <person name="Ward R.D."/>
            <person name="Stajich J.E."/>
            <person name="Johansen J.R."/>
            <person name="Huntemann M."/>
            <person name="Clum A."/>
            <person name="Foster B."/>
            <person name="Foster B."/>
            <person name="Roux S."/>
            <person name="Palaniappan K."/>
            <person name="Varghese N."/>
            <person name="Mukherjee S."/>
            <person name="Reddy T.B.K."/>
            <person name="Daum C."/>
            <person name="Copeland A."/>
            <person name="Chen I.A."/>
            <person name="Ivanova N.N."/>
            <person name="Kyrpides N.C."/>
            <person name="Shapiro N."/>
            <person name="Eloe-Fadrosh E.A."/>
            <person name="Pietrasiak N."/>
        </authorList>
    </citation>
    <scope>NUCLEOTIDE SEQUENCE</scope>
    <source>
        <strain evidence="10">GSE-TBD4-15B</strain>
    </source>
</reference>
<feature type="region of interest" description="Disordered" evidence="7">
    <location>
        <begin position="16"/>
        <end position="75"/>
    </location>
</feature>
<protein>
    <recommendedName>
        <fullName evidence="3">histidine kinase</fullName>
        <ecNumber evidence="3">2.7.13.3</ecNumber>
    </recommendedName>
</protein>
<evidence type="ECO:0000313" key="10">
    <source>
        <dbReference type="EMBL" id="MBW4464725.1"/>
    </source>
</evidence>
<comment type="catalytic activity">
    <reaction evidence="1">
        <text>ATP + protein L-histidine = ADP + protein N-phospho-L-histidine.</text>
        <dbReference type="EC" id="2.7.13.3"/>
    </reaction>
</comment>
<accession>A0A951P8T9</accession>
<dbReference type="Gene3D" id="3.30.450.40">
    <property type="match status" value="2"/>
</dbReference>
<dbReference type="Gene3D" id="1.10.287.130">
    <property type="match status" value="1"/>
</dbReference>
<dbReference type="Gene3D" id="3.30.565.10">
    <property type="entry name" value="Histidine kinase-like ATPase, C-terminal domain"/>
    <property type="match status" value="1"/>
</dbReference>
<evidence type="ECO:0000256" key="4">
    <source>
        <dbReference type="ARBA" id="ARBA00022553"/>
    </source>
</evidence>
<dbReference type="Pfam" id="PF02518">
    <property type="entry name" value="HATPase_c"/>
    <property type="match status" value="1"/>
</dbReference>
<dbReference type="CDD" id="cd00082">
    <property type="entry name" value="HisKA"/>
    <property type="match status" value="1"/>
</dbReference>
<sequence length="673" mass="76304">MNSPEPDQALRCKSREFNLSLRHQAPERGYAPRYLSGETGKQTVGRQAGGKQAVDKQTVDKPGGRQTAGETTETELRHQLERERLINRIAIQVFQSADLVFMLSIAVAEIRQFLRADQVLVERCYPDGSVIAVAEAAHHCSNLGLELRQLWNASRLSLYRQGRNEVSRSLDQPLRAGHKQLSAQARMAVPIMRDEQLWGVLSVHQDSLRQWQPDEINLLEQLTPQLAIAIHNSELHREIQHLNDHLESEVQARTTQLQQAYEFEASLKRITDRVRDSLDVDLILQAAIRELAIVMKVRGCNASLYDLEQGTSTTCYEYTDFLSPYQGRVAKFSTTQELYSQLLKGECFQFCSLSPNPERGMVSALACPILDDQGVIGDLWVLHHKDHAFSDQDIRLVKQVANQCSIAIRQARLYAEVQAEVAVLEHLNQLKDDFLSTVSHELRTPLSNIKMAIHMLKTAPSPERQQRYLEILEAECSRETELINDLLDLQRLENDSYRISPEPIRLQDWIPSIMAPFTSRAQSRQQHLSIEIPPETPAVSSDRKSLERILAELLNNACKYTSPDGAIRLEVGYSPDADPRQFKLNLAQERLPVTTFKISNQAEIPASEIPRMFEKFYRIPKSDPWQQGGTGLGLALIKKLVETLHGWIEADSQAGWTVLTVHLPTLERSSENI</sequence>
<feature type="domain" description="Phytochrome chromophore attachment site" evidence="8">
    <location>
        <begin position="98"/>
        <end position="225"/>
    </location>
</feature>
<dbReference type="PROSITE" id="PS50109">
    <property type="entry name" value="HIS_KIN"/>
    <property type="match status" value="1"/>
</dbReference>
<dbReference type="InterPro" id="IPR003594">
    <property type="entry name" value="HATPase_dom"/>
</dbReference>
<dbReference type="Proteomes" id="UP000707356">
    <property type="component" value="Unassembled WGS sequence"/>
</dbReference>
<dbReference type="InterPro" id="IPR016132">
    <property type="entry name" value="Phyto_chromo_attachment"/>
</dbReference>
<evidence type="ECO:0000313" key="11">
    <source>
        <dbReference type="Proteomes" id="UP000707356"/>
    </source>
</evidence>
<dbReference type="InterPro" id="IPR036890">
    <property type="entry name" value="HATPase_C_sf"/>
</dbReference>
<dbReference type="PANTHER" id="PTHR43547:SF2">
    <property type="entry name" value="HYBRID SIGNAL TRANSDUCTION HISTIDINE KINASE C"/>
    <property type="match status" value="1"/>
</dbReference>
<dbReference type="InterPro" id="IPR005467">
    <property type="entry name" value="His_kinase_dom"/>
</dbReference>
<keyword evidence="5 10" id="KW-0418">Kinase</keyword>
<dbReference type="SUPFAM" id="SSF47384">
    <property type="entry name" value="Homodimeric domain of signal transducing histidine kinase"/>
    <property type="match status" value="1"/>
</dbReference>
<organism evidence="10 11">
    <name type="scientific">Pegethrix bostrychoides GSE-TBD4-15B</name>
    <dbReference type="NCBI Taxonomy" id="2839662"/>
    <lineage>
        <taxon>Bacteria</taxon>
        <taxon>Bacillati</taxon>
        <taxon>Cyanobacteriota</taxon>
        <taxon>Cyanophyceae</taxon>
        <taxon>Oculatellales</taxon>
        <taxon>Oculatellaceae</taxon>
        <taxon>Pegethrix</taxon>
    </lineage>
</organism>
<dbReference type="InterPro" id="IPR003661">
    <property type="entry name" value="HisK_dim/P_dom"/>
</dbReference>
<dbReference type="SMART" id="SM00388">
    <property type="entry name" value="HisKA"/>
    <property type="match status" value="1"/>
</dbReference>
<dbReference type="EC" id="2.7.13.3" evidence="3"/>
<dbReference type="InterPro" id="IPR004358">
    <property type="entry name" value="Sig_transdc_His_kin-like_C"/>
</dbReference>
<evidence type="ECO:0000256" key="3">
    <source>
        <dbReference type="ARBA" id="ARBA00012438"/>
    </source>
</evidence>
<name>A0A951P8T9_9CYAN</name>
<dbReference type="AlphaFoldDB" id="A0A951P8T9"/>
<reference evidence="10" key="1">
    <citation type="submission" date="2021-05" db="EMBL/GenBank/DDBJ databases">
        <authorList>
            <person name="Pietrasiak N."/>
            <person name="Ward R."/>
            <person name="Stajich J.E."/>
            <person name="Kurbessoian T."/>
        </authorList>
    </citation>
    <scope>NUCLEOTIDE SEQUENCE</scope>
    <source>
        <strain evidence="10">GSE-TBD4-15B</strain>
    </source>
</reference>
<evidence type="ECO:0000256" key="6">
    <source>
        <dbReference type="ARBA" id="ARBA00023012"/>
    </source>
</evidence>
<keyword evidence="6" id="KW-0902">Two-component regulatory system</keyword>
<evidence type="ECO:0000256" key="5">
    <source>
        <dbReference type="ARBA" id="ARBA00022777"/>
    </source>
</evidence>
<keyword evidence="5 10" id="KW-0808">Transferase</keyword>
<feature type="domain" description="Histidine kinase" evidence="9">
    <location>
        <begin position="437"/>
        <end position="667"/>
    </location>
</feature>
<dbReference type="Pfam" id="PF01590">
    <property type="entry name" value="GAF"/>
    <property type="match status" value="2"/>
</dbReference>
<dbReference type="EMBL" id="JAHHHV010000019">
    <property type="protein sequence ID" value="MBW4464725.1"/>
    <property type="molecule type" value="Genomic_DNA"/>
</dbReference>
<evidence type="ECO:0000256" key="2">
    <source>
        <dbReference type="ARBA" id="ARBA00006402"/>
    </source>
</evidence>
<dbReference type="InterPro" id="IPR003018">
    <property type="entry name" value="GAF"/>
</dbReference>
<dbReference type="InterPro" id="IPR029016">
    <property type="entry name" value="GAF-like_dom_sf"/>
</dbReference>
<dbReference type="SUPFAM" id="SSF55781">
    <property type="entry name" value="GAF domain-like"/>
    <property type="match status" value="2"/>
</dbReference>
<gene>
    <name evidence="10" type="ORF">KME07_04705</name>
</gene>
<evidence type="ECO:0000256" key="7">
    <source>
        <dbReference type="SAM" id="MobiDB-lite"/>
    </source>
</evidence>
<comment type="caution">
    <text evidence="10">The sequence shown here is derived from an EMBL/GenBank/DDBJ whole genome shotgun (WGS) entry which is preliminary data.</text>
</comment>
<evidence type="ECO:0000259" key="9">
    <source>
        <dbReference type="PROSITE" id="PS50109"/>
    </source>
</evidence>
<proteinExistence type="inferred from homology"/>
<dbReference type="PANTHER" id="PTHR43547">
    <property type="entry name" value="TWO-COMPONENT HISTIDINE KINASE"/>
    <property type="match status" value="1"/>
</dbReference>
<evidence type="ECO:0000256" key="1">
    <source>
        <dbReference type="ARBA" id="ARBA00000085"/>
    </source>
</evidence>
<dbReference type="SMART" id="SM00387">
    <property type="entry name" value="HATPase_c"/>
    <property type="match status" value="1"/>
</dbReference>
<dbReference type="SMART" id="SM00065">
    <property type="entry name" value="GAF"/>
    <property type="match status" value="2"/>
</dbReference>
<dbReference type="SUPFAM" id="SSF55874">
    <property type="entry name" value="ATPase domain of HSP90 chaperone/DNA topoisomerase II/histidine kinase"/>
    <property type="match status" value="1"/>
</dbReference>
<dbReference type="Pfam" id="PF00512">
    <property type="entry name" value="HisKA"/>
    <property type="match status" value="1"/>
</dbReference>
<keyword evidence="4" id="KW-0597">Phosphoprotein</keyword>
<dbReference type="PROSITE" id="PS50046">
    <property type="entry name" value="PHYTOCHROME_2"/>
    <property type="match status" value="1"/>
</dbReference>